<evidence type="ECO:0000256" key="7">
    <source>
        <dbReference type="ARBA" id="ARBA00022723"/>
    </source>
</evidence>
<dbReference type="GO" id="GO:0034039">
    <property type="term" value="F:8-oxo-7,8-dihydroguanine DNA N-glycosylase activity"/>
    <property type="evidence" value="ECO:0007669"/>
    <property type="project" value="TreeGrafter"/>
</dbReference>
<gene>
    <name evidence="16" type="ORF">CBP34_15510</name>
</gene>
<evidence type="ECO:0000256" key="12">
    <source>
        <dbReference type="ARBA" id="ARBA00023204"/>
    </source>
</evidence>
<dbReference type="EC" id="3.2.2.31" evidence="4 14"/>
<keyword evidence="11" id="KW-0411">Iron-sulfur</keyword>
<keyword evidence="10 14" id="KW-0408">Iron</keyword>
<name>A0A240U5X3_9BURK</name>
<evidence type="ECO:0000256" key="9">
    <source>
        <dbReference type="ARBA" id="ARBA00022801"/>
    </source>
</evidence>
<keyword evidence="6" id="KW-0004">4Fe-4S</keyword>
<dbReference type="Pfam" id="PF10576">
    <property type="entry name" value="EndIII_4Fe-2S"/>
    <property type="match status" value="1"/>
</dbReference>
<dbReference type="InterPro" id="IPR003651">
    <property type="entry name" value="Endonuclease3_FeS-loop_motif"/>
</dbReference>
<reference evidence="16 17" key="1">
    <citation type="submission" date="2017-05" db="EMBL/GenBank/DDBJ databases">
        <title>Polyphasic characterization of four soil-derived phenanthrene-degrading Acidovorax strains and proposal of Acidovorax phenanthrenivorans sp. nov.</title>
        <authorList>
            <person name="Singleton D.R."/>
            <person name="Lee J."/>
            <person name="Dickey A.N."/>
            <person name="Stroud A."/>
            <person name="Scholl E.H."/>
            <person name="Wright F.A."/>
            <person name="Aitken M.D."/>
        </authorList>
    </citation>
    <scope>NUCLEOTIDE SEQUENCE [LARGE SCALE GENOMIC DNA]</scope>
    <source>
        <strain evidence="16">NA3</strain>
    </source>
</reference>
<comment type="function">
    <text evidence="2">Adenine glycosylase active on G-A mispairs. MutY also corrects error-prone DNA synthesis past GO lesions which are due to the oxidatively damaged form of guanine: 7,8-dihydro-8-oxoguanine (8-oxo-dGTP).</text>
</comment>
<dbReference type="GO" id="GO:0035485">
    <property type="term" value="F:adenine/guanine mispair binding"/>
    <property type="evidence" value="ECO:0007669"/>
    <property type="project" value="TreeGrafter"/>
</dbReference>
<dbReference type="FunFam" id="1.10.340.30:FF:000002">
    <property type="entry name" value="Adenine DNA glycosylase"/>
    <property type="match status" value="1"/>
</dbReference>
<dbReference type="CDD" id="cd00056">
    <property type="entry name" value="ENDO3c"/>
    <property type="match status" value="1"/>
</dbReference>
<dbReference type="NCBIfam" id="TIGR01084">
    <property type="entry name" value="mutY"/>
    <property type="match status" value="1"/>
</dbReference>
<dbReference type="InterPro" id="IPR003265">
    <property type="entry name" value="HhH-GPD_domain"/>
</dbReference>
<dbReference type="PANTHER" id="PTHR42944:SF1">
    <property type="entry name" value="ADENINE DNA GLYCOSYLASE"/>
    <property type="match status" value="1"/>
</dbReference>
<dbReference type="RefSeq" id="WP_094098561.1">
    <property type="nucleotide sequence ID" value="NZ_CP021361.1"/>
</dbReference>
<dbReference type="PANTHER" id="PTHR42944">
    <property type="entry name" value="ADENINE DNA GLYCOSYLASE"/>
    <property type="match status" value="1"/>
</dbReference>
<dbReference type="CDD" id="cd03431">
    <property type="entry name" value="NUDIX_DNA_Glycosylase_C-MutY"/>
    <property type="match status" value="1"/>
</dbReference>
<dbReference type="InterPro" id="IPR023170">
    <property type="entry name" value="HhH_base_excis_C"/>
</dbReference>
<dbReference type="GO" id="GO:0006284">
    <property type="term" value="P:base-excision repair"/>
    <property type="evidence" value="ECO:0007669"/>
    <property type="project" value="UniProtKB-UniRule"/>
</dbReference>
<protein>
    <recommendedName>
        <fullName evidence="5 14">Adenine DNA glycosylase</fullName>
        <ecNumber evidence="4 14">3.2.2.31</ecNumber>
    </recommendedName>
</protein>
<evidence type="ECO:0000256" key="6">
    <source>
        <dbReference type="ARBA" id="ARBA00022485"/>
    </source>
</evidence>
<evidence type="ECO:0000256" key="4">
    <source>
        <dbReference type="ARBA" id="ARBA00012045"/>
    </source>
</evidence>
<keyword evidence="9" id="KW-0378">Hydrolase</keyword>
<evidence type="ECO:0000256" key="10">
    <source>
        <dbReference type="ARBA" id="ARBA00023004"/>
    </source>
</evidence>
<evidence type="ECO:0000256" key="1">
    <source>
        <dbReference type="ARBA" id="ARBA00000843"/>
    </source>
</evidence>
<feature type="domain" description="HhH-GPD" evidence="15">
    <location>
        <begin position="41"/>
        <end position="196"/>
    </location>
</feature>
<dbReference type="SUPFAM" id="SSF55811">
    <property type="entry name" value="Nudix"/>
    <property type="match status" value="1"/>
</dbReference>
<dbReference type="InterPro" id="IPR005760">
    <property type="entry name" value="A/G_AdeGlyc_MutY"/>
</dbReference>
<dbReference type="Pfam" id="PF00730">
    <property type="entry name" value="HhH-GPD"/>
    <property type="match status" value="1"/>
</dbReference>
<dbReference type="InterPro" id="IPR029119">
    <property type="entry name" value="MutY_C"/>
</dbReference>
<dbReference type="GO" id="GO:0006298">
    <property type="term" value="P:mismatch repair"/>
    <property type="evidence" value="ECO:0007669"/>
    <property type="project" value="TreeGrafter"/>
</dbReference>
<dbReference type="GO" id="GO:0032357">
    <property type="term" value="F:oxidized purine DNA binding"/>
    <property type="evidence" value="ECO:0007669"/>
    <property type="project" value="TreeGrafter"/>
</dbReference>
<dbReference type="InterPro" id="IPR044298">
    <property type="entry name" value="MIG/MutY"/>
</dbReference>
<dbReference type="GO" id="GO:0046872">
    <property type="term" value="F:metal ion binding"/>
    <property type="evidence" value="ECO:0007669"/>
    <property type="project" value="UniProtKB-UniRule"/>
</dbReference>
<accession>A0A240U5X3</accession>
<evidence type="ECO:0000313" key="17">
    <source>
        <dbReference type="Proteomes" id="UP000194432"/>
    </source>
</evidence>
<dbReference type="Gene3D" id="1.10.1670.10">
    <property type="entry name" value="Helix-hairpin-Helix base-excision DNA repair enzymes (C-terminal)"/>
    <property type="match status" value="1"/>
</dbReference>
<dbReference type="AlphaFoldDB" id="A0A240U5X3"/>
<organism evidence="16 17">
    <name type="scientific">Acidovorax carolinensis</name>
    <dbReference type="NCBI Taxonomy" id="553814"/>
    <lineage>
        <taxon>Bacteria</taxon>
        <taxon>Pseudomonadati</taxon>
        <taxon>Pseudomonadota</taxon>
        <taxon>Betaproteobacteria</taxon>
        <taxon>Burkholderiales</taxon>
        <taxon>Comamonadaceae</taxon>
        <taxon>Acidovorax</taxon>
    </lineage>
</organism>
<comment type="catalytic activity">
    <reaction evidence="1 14">
        <text>Hydrolyzes free adenine bases from 7,8-dihydro-8-oxoguanine:adenine mismatched double-stranded DNA, leaving an apurinic site.</text>
        <dbReference type="EC" id="3.2.2.31"/>
    </reaction>
</comment>
<evidence type="ECO:0000313" key="16">
    <source>
        <dbReference type="EMBL" id="ART52791.1"/>
    </source>
</evidence>
<dbReference type="Proteomes" id="UP000194432">
    <property type="component" value="Chromosome 1"/>
</dbReference>
<keyword evidence="12" id="KW-0234">DNA repair</keyword>
<evidence type="ECO:0000256" key="13">
    <source>
        <dbReference type="ARBA" id="ARBA00023295"/>
    </source>
</evidence>
<dbReference type="InterPro" id="IPR015797">
    <property type="entry name" value="NUDIX_hydrolase-like_dom_sf"/>
</dbReference>
<keyword evidence="13 14" id="KW-0326">Glycosidase</keyword>
<dbReference type="GO" id="GO:0051539">
    <property type="term" value="F:4 iron, 4 sulfur cluster binding"/>
    <property type="evidence" value="ECO:0007669"/>
    <property type="project" value="UniProtKB-UniRule"/>
</dbReference>
<dbReference type="Gene3D" id="3.90.79.10">
    <property type="entry name" value="Nucleoside Triphosphate Pyrophosphohydrolase"/>
    <property type="match status" value="1"/>
</dbReference>
<comment type="similarity">
    <text evidence="3 14">Belongs to the Nth/MutY family.</text>
</comment>
<dbReference type="SMART" id="SM00478">
    <property type="entry name" value="ENDO3c"/>
    <property type="match status" value="1"/>
</dbReference>
<keyword evidence="8 14" id="KW-0227">DNA damage</keyword>
<dbReference type="Pfam" id="PF14815">
    <property type="entry name" value="NUDIX_4"/>
    <property type="match status" value="1"/>
</dbReference>
<dbReference type="InterPro" id="IPR011257">
    <property type="entry name" value="DNA_glycosylase"/>
</dbReference>
<dbReference type="PROSITE" id="PS00764">
    <property type="entry name" value="ENDONUCLEASE_III_1"/>
    <property type="match status" value="1"/>
</dbReference>
<dbReference type="EMBL" id="CP021361">
    <property type="protein sequence ID" value="ART52791.1"/>
    <property type="molecule type" value="Genomic_DNA"/>
</dbReference>
<comment type="cofactor">
    <cofactor evidence="14">
        <name>[4Fe-4S] cluster</name>
        <dbReference type="ChEBI" id="CHEBI:49883"/>
    </cofactor>
    <text evidence="14">Binds 1 [4Fe-4S] cluster.</text>
</comment>
<evidence type="ECO:0000256" key="3">
    <source>
        <dbReference type="ARBA" id="ARBA00008343"/>
    </source>
</evidence>
<evidence type="ECO:0000259" key="15">
    <source>
        <dbReference type="SMART" id="SM00478"/>
    </source>
</evidence>
<dbReference type="InterPro" id="IPR004035">
    <property type="entry name" value="Endouclease-III_FeS-bd_BS"/>
</dbReference>
<dbReference type="GO" id="GO:0000701">
    <property type="term" value="F:purine-specific mismatch base pair DNA N-glycosylase activity"/>
    <property type="evidence" value="ECO:0007669"/>
    <property type="project" value="UniProtKB-EC"/>
</dbReference>
<sequence>MILSETDVATRVVRWQASHGRNHLPWQQTRDPYKVWLSEIMLQQTQVSTVLGYYARFLERFPDVRALAAAPQDDVMALWSGLGYYSRARNLHRCAQTVVNEHGGKFPRSAQVLATLPGIGRSTAGAIAAFCFSERTPILDANVRRVLTRVLGFDADLALSRNERTLWLHAQSLLPSVDLDTAMPRYTQGLMDLGASLCTPRNPACPQCPLQTLCAAHREGEPERYPVRTRTLKRRSESWWLLVLQDPVGRVWLSRRPAVGIWAGLYCVPVFPLRSDVSVFLDGAGPISGQTMEEGAPFLHVLTHRDLHLHPFIVRQYGQAAPDDGGAWFTAAQFGALGLPAPIRKLLAGL</sequence>
<proteinExistence type="inferred from homology"/>
<evidence type="ECO:0000256" key="8">
    <source>
        <dbReference type="ARBA" id="ARBA00022763"/>
    </source>
</evidence>
<keyword evidence="17" id="KW-1185">Reference proteome</keyword>
<evidence type="ECO:0000256" key="2">
    <source>
        <dbReference type="ARBA" id="ARBA00002933"/>
    </source>
</evidence>
<dbReference type="Gene3D" id="1.10.340.30">
    <property type="entry name" value="Hypothetical protein, domain 2"/>
    <property type="match status" value="1"/>
</dbReference>
<dbReference type="KEGG" id="acin:CBP34_15510"/>
<dbReference type="SUPFAM" id="SSF48150">
    <property type="entry name" value="DNA-glycosylase"/>
    <property type="match status" value="1"/>
</dbReference>
<evidence type="ECO:0000256" key="5">
    <source>
        <dbReference type="ARBA" id="ARBA00022023"/>
    </source>
</evidence>
<evidence type="ECO:0000256" key="11">
    <source>
        <dbReference type="ARBA" id="ARBA00023014"/>
    </source>
</evidence>
<evidence type="ECO:0000256" key="14">
    <source>
        <dbReference type="RuleBase" id="RU365096"/>
    </source>
</evidence>
<keyword evidence="7" id="KW-0479">Metal-binding</keyword>